<dbReference type="InterPro" id="IPR052155">
    <property type="entry name" value="Biofilm_reg_signaling"/>
</dbReference>
<dbReference type="EMBL" id="JBHSNM010000006">
    <property type="protein sequence ID" value="MFC5571172.1"/>
    <property type="molecule type" value="Genomic_DNA"/>
</dbReference>
<dbReference type="SUPFAM" id="SSF55073">
    <property type="entry name" value="Nucleotide cyclase"/>
    <property type="match status" value="1"/>
</dbReference>
<dbReference type="Pfam" id="PF00563">
    <property type="entry name" value="EAL"/>
    <property type="match status" value="1"/>
</dbReference>
<reference evidence="5" key="1">
    <citation type="journal article" date="2019" name="Int. J. Syst. Evol. Microbiol.">
        <title>The Global Catalogue of Microorganisms (GCM) 10K type strain sequencing project: providing services to taxonomists for standard genome sequencing and annotation.</title>
        <authorList>
            <consortium name="The Broad Institute Genomics Platform"/>
            <consortium name="The Broad Institute Genome Sequencing Center for Infectious Disease"/>
            <person name="Wu L."/>
            <person name="Ma J."/>
        </authorList>
    </citation>
    <scope>NUCLEOTIDE SEQUENCE [LARGE SCALE GENOMIC DNA]</scope>
    <source>
        <strain evidence="5">KACC 11407</strain>
    </source>
</reference>
<evidence type="ECO:0000313" key="5">
    <source>
        <dbReference type="Proteomes" id="UP001596036"/>
    </source>
</evidence>
<dbReference type="CDD" id="cd01948">
    <property type="entry name" value="EAL"/>
    <property type="match status" value="1"/>
</dbReference>
<evidence type="ECO:0000259" key="3">
    <source>
        <dbReference type="PROSITE" id="PS50887"/>
    </source>
</evidence>
<dbReference type="CDD" id="cd01949">
    <property type="entry name" value="GGDEF"/>
    <property type="match status" value="1"/>
</dbReference>
<evidence type="ECO:0000256" key="1">
    <source>
        <dbReference type="SAM" id="MobiDB-lite"/>
    </source>
</evidence>
<sequence>MAIIEDELTGLHNRRSFLALLRRHVGLANERKSNLALIVADIDGFARLNATHGYDFGDRALQHVATQLREMIRAQDYAARIGDNRFALILPGLMNAGHAELAVQKFFRRLDLPFDGGAGRVRMTATVGVALCPHHATQPEFLLSQAEKALDLARGTGQRWLFPPDASDDRGLSEFWDLEIELGGAVQRGETFLVYQPKLRLPDLVTVGAEALMRWQHRSRGLVSPAQFIPIAEQTGQIKTMTIWALNSALRHAGEWKHPHVPFGVAVNVPADLVGQDDLPDLVENALSLWSTPDVQLVLEITERSLVMDPRHSFRILSRIRDMGVKISIDDFGTGYSCLAYFKDIPADELKIDKSFVSGLLIDATCADITSLIIDLAHRFGLHVVAEGVEDEETLEALRQRNCDVVQGHLFAKAMALDDFAQWLRPGPNGALRPGPSGTADGRNADDHC</sequence>
<dbReference type="SMART" id="SM00052">
    <property type="entry name" value="EAL"/>
    <property type="match status" value="1"/>
</dbReference>
<accession>A0ABW0SPX2</accession>
<dbReference type="PANTHER" id="PTHR44757:SF2">
    <property type="entry name" value="BIOFILM ARCHITECTURE MAINTENANCE PROTEIN MBAA"/>
    <property type="match status" value="1"/>
</dbReference>
<feature type="domain" description="GGDEF" evidence="3">
    <location>
        <begin position="33"/>
        <end position="166"/>
    </location>
</feature>
<comment type="caution">
    <text evidence="4">The sequence shown here is derived from an EMBL/GenBank/DDBJ whole genome shotgun (WGS) entry which is preliminary data.</text>
</comment>
<dbReference type="InterPro" id="IPR000160">
    <property type="entry name" value="GGDEF_dom"/>
</dbReference>
<dbReference type="PROSITE" id="PS50887">
    <property type="entry name" value="GGDEF"/>
    <property type="match status" value="1"/>
</dbReference>
<dbReference type="Proteomes" id="UP001596036">
    <property type="component" value="Unassembled WGS sequence"/>
</dbReference>
<dbReference type="InterPro" id="IPR043128">
    <property type="entry name" value="Rev_trsase/Diguanyl_cyclase"/>
</dbReference>
<evidence type="ECO:0000313" key="4">
    <source>
        <dbReference type="EMBL" id="MFC5571172.1"/>
    </source>
</evidence>
<dbReference type="PANTHER" id="PTHR44757">
    <property type="entry name" value="DIGUANYLATE CYCLASE DGCP"/>
    <property type="match status" value="1"/>
</dbReference>
<dbReference type="Gene3D" id="3.30.70.270">
    <property type="match status" value="1"/>
</dbReference>
<feature type="region of interest" description="Disordered" evidence="1">
    <location>
        <begin position="427"/>
        <end position="449"/>
    </location>
</feature>
<dbReference type="NCBIfam" id="TIGR00254">
    <property type="entry name" value="GGDEF"/>
    <property type="match status" value="1"/>
</dbReference>
<name>A0ABW0SPX2_9GAMM</name>
<dbReference type="SMART" id="SM00267">
    <property type="entry name" value="GGDEF"/>
    <property type="match status" value="1"/>
</dbReference>
<dbReference type="PROSITE" id="PS50883">
    <property type="entry name" value="EAL"/>
    <property type="match status" value="1"/>
</dbReference>
<organism evidence="4 5">
    <name type="scientific">Lysobacter yangpyeongensis</name>
    <dbReference type="NCBI Taxonomy" id="346182"/>
    <lineage>
        <taxon>Bacteria</taxon>
        <taxon>Pseudomonadati</taxon>
        <taxon>Pseudomonadota</taxon>
        <taxon>Gammaproteobacteria</taxon>
        <taxon>Lysobacterales</taxon>
        <taxon>Lysobacteraceae</taxon>
        <taxon>Lysobacter</taxon>
    </lineage>
</organism>
<protein>
    <submittedName>
        <fullName evidence="4">Bifunctional diguanylate cyclase/phosphodiesterase</fullName>
    </submittedName>
</protein>
<dbReference type="InterPro" id="IPR001633">
    <property type="entry name" value="EAL_dom"/>
</dbReference>
<dbReference type="Gene3D" id="3.20.20.450">
    <property type="entry name" value="EAL domain"/>
    <property type="match status" value="1"/>
</dbReference>
<keyword evidence="5" id="KW-1185">Reference proteome</keyword>
<gene>
    <name evidence="4" type="ORF">ACFPN1_13990</name>
</gene>
<proteinExistence type="predicted"/>
<dbReference type="InterPro" id="IPR029787">
    <property type="entry name" value="Nucleotide_cyclase"/>
</dbReference>
<feature type="domain" description="EAL" evidence="2">
    <location>
        <begin position="175"/>
        <end position="428"/>
    </location>
</feature>
<dbReference type="RefSeq" id="WP_386755755.1">
    <property type="nucleotide sequence ID" value="NZ_JBHSNM010000006.1"/>
</dbReference>
<dbReference type="InterPro" id="IPR035919">
    <property type="entry name" value="EAL_sf"/>
</dbReference>
<dbReference type="Pfam" id="PF00990">
    <property type="entry name" value="GGDEF"/>
    <property type="match status" value="1"/>
</dbReference>
<dbReference type="SUPFAM" id="SSF141868">
    <property type="entry name" value="EAL domain-like"/>
    <property type="match status" value="1"/>
</dbReference>
<evidence type="ECO:0000259" key="2">
    <source>
        <dbReference type="PROSITE" id="PS50883"/>
    </source>
</evidence>